<dbReference type="InterPro" id="IPR011701">
    <property type="entry name" value="MFS"/>
</dbReference>
<feature type="transmembrane region" description="Helical" evidence="3">
    <location>
        <begin position="359"/>
        <end position="382"/>
    </location>
</feature>
<keyword evidence="3" id="KW-0812">Transmembrane</keyword>
<feature type="transmembrane region" description="Helical" evidence="3">
    <location>
        <begin position="240"/>
        <end position="259"/>
    </location>
</feature>
<feature type="transmembrane region" description="Helical" evidence="3">
    <location>
        <begin position="131"/>
        <end position="151"/>
    </location>
</feature>
<feature type="transmembrane region" description="Helical" evidence="3">
    <location>
        <begin position="333"/>
        <end position="353"/>
    </location>
</feature>
<dbReference type="PROSITE" id="PS50850">
    <property type="entry name" value="MFS"/>
    <property type="match status" value="1"/>
</dbReference>
<keyword evidence="3" id="KW-1133">Transmembrane helix</keyword>
<evidence type="ECO:0000313" key="6">
    <source>
        <dbReference type="Proteomes" id="UP001203852"/>
    </source>
</evidence>
<keyword evidence="3" id="KW-0472">Membrane</keyword>
<dbReference type="Proteomes" id="UP001203852">
    <property type="component" value="Unassembled WGS sequence"/>
</dbReference>
<dbReference type="InterPro" id="IPR020846">
    <property type="entry name" value="MFS_dom"/>
</dbReference>
<dbReference type="GO" id="GO:0022857">
    <property type="term" value="F:transmembrane transporter activity"/>
    <property type="evidence" value="ECO:0007669"/>
    <property type="project" value="InterPro"/>
</dbReference>
<comment type="subcellular location">
    <subcellularLocation>
        <location evidence="1">Membrane</location>
        <topology evidence="1">Multi-pass membrane protein</topology>
    </subcellularLocation>
</comment>
<dbReference type="Pfam" id="PF07690">
    <property type="entry name" value="MFS_1"/>
    <property type="match status" value="1"/>
</dbReference>
<reference evidence="5" key="1">
    <citation type="journal article" date="2022" name="bioRxiv">
        <title>Deciphering the potential niche of two novel black yeast fungi from a biological soil crust based on their genomes, phenotypes, and melanin regulation.</title>
        <authorList>
            <consortium name="DOE Joint Genome Institute"/>
            <person name="Carr E.C."/>
            <person name="Barton Q."/>
            <person name="Grambo S."/>
            <person name="Sullivan M."/>
            <person name="Renfro C.M."/>
            <person name="Kuo A."/>
            <person name="Pangilinan J."/>
            <person name="Lipzen A."/>
            <person name="Keymanesh K."/>
            <person name="Savage E."/>
            <person name="Barry K."/>
            <person name="Grigoriev I.V."/>
            <person name="Riekhof W.R."/>
            <person name="Harris S.S."/>
        </authorList>
    </citation>
    <scope>NUCLEOTIDE SEQUENCE</scope>
    <source>
        <strain evidence="5">JF 03-4F</strain>
    </source>
</reference>
<feature type="transmembrane region" description="Helical" evidence="3">
    <location>
        <begin position="43"/>
        <end position="66"/>
    </location>
</feature>
<gene>
    <name evidence="5" type="ORF">EDD36DRAFT_426339</name>
</gene>
<comment type="caution">
    <text evidence="5">The sequence shown here is derived from an EMBL/GenBank/DDBJ whole genome shotgun (WGS) entry which is preliminary data.</text>
</comment>
<dbReference type="Gene3D" id="1.20.1250.20">
    <property type="entry name" value="MFS general substrate transporter like domains"/>
    <property type="match status" value="2"/>
</dbReference>
<feature type="transmembrane region" description="Helical" evidence="3">
    <location>
        <begin position="271"/>
        <end position="289"/>
    </location>
</feature>
<feature type="transmembrane region" description="Helical" evidence="3">
    <location>
        <begin position="99"/>
        <end position="124"/>
    </location>
</feature>
<evidence type="ECO:0000256" key="1">
    <source>
        <dbReference type="ARBA" id="ARBA00004141"/>
    </source>
</evidence>
<dbReference type="AlphaFoldDB" id="A0AAN6II20"/>
<evidence type="ECO:0000259" key="4">
    <source>
        <dbReference type="PROSITE" id="PS50850"/>
    </source>
</evidence>
<protein>
    <submittedName>
        <fullName evidence="5">MFS general substrate transporter</fullName>
    </submittedName>
</protein>
<keyword evidence="6" id="KW-1185">Reference proteome</keyword>
<sequence length="392" mass="41670">MQAWLQVLGAFFLWFNTWGLINAYGAFQSFYTVDLLQDKSRSAIAWIGSVQSCLLLLVGALTGPIFDAGYFRTLVVVGSGLTVFGMMMASIATKYWEVMLAQGVCVGLGAGCLFVPSTALLSTYFSSKMTIAMGLSATGSGVGGTILPIVFHRLQPRVGFPWATRTIAFICLATLIVPNAVMRVRMLPPQRRKLFDLSAWRDPAYDLYVLGCFVAFIGTFTPYFYIGLYALNLNVTSETTAFYLLAVITAGGVFGRVVPNLLAAKFGMYNVLVPCGIFSGVMAFAFMGAKSLASIIVVAVLYGVFSGALLSLAPAIAVQLAPNRALIGNRMGMAFASVAGSFLVGSPIAGTILDHHGFSGAFAFAGATSIAGAFILAASRGFHGGWRIMKKL</sequence>
<feature type="transmembrane region" description="Helical" evidence="3">
    <location>
        <begin position="295"/>
        <end position="321"/>
    </location>
</feature>
<organism evidence="5 6">
    <name type="scientific">Exophiala viscosa</name>
    <dbReference type="NCBI Taxonomy" id="2486360"/>
    <lineage>
        <taxon>Eukaryota</taxon>
        <taxon>Fungi</taxon>
        <taxon>Dikarya</taxon>
        <taxon>Ascomycota</taxon>
        <taxon>Pezizomycotina</taxon>
        <taxon>Eurotiomycetes</taxon>
        <taxon>Chaetothyriomycetidae</taxon>
        <taxon>Chaetothyriales</taxon>
        <taxon>Herpotrichiellaceae</taxon>
        <taxon>Exophiala</taxon>
    </lineage>
</organism>
<feature type="transmembrane region" description="Helical" evidence="3">
    <location>
        <begin position="205"/>
        <end position="228"/>
    </location>
</feature>
<evidence type="ECO:0000256" key="2">
    <source>
        <dbReference type="ARBA" id="ARBA00006727"/>
    </source>
</evidence>
<evidence type="ECO:0000256" key="3">
    <source>
        <dbReference type="SAM" id="Phobius"/>
    </source>
</evidence>
<name>A0AAN6II20_9EURO</name>
<dbReference type="EMBL" id="MU404350">
    <property type="protein sequence ID" value="KAI1618396.1"/>
    <property type="molecule type" value="Genomic_DNA"/>
</dbReference>
<dbReference type="InterPro" id="IPR050327">
    <property type="entry name" value="Proton-linked_MCT"/>
</dbReference>
<dbReference type="PANTHER" id="PTHR11360">
    <property type="entry name" value="MONOCARBOXYLATE TRANSPORTER"/>
    <property type="match status" value="1"/>
</dbReference>
<comment type="similarity">
    <text evidence="2">Belongs to the major facilitator superfamily. Monocarboxylate porter (TC 2.A.1.13) family.</text>
</comment>
<dbReference type="InterPro" id="IPR036259">
    <property type="entry name" value="MFS_trans_sf"/>
</dbReference>
<feature type="transmembrane region" description="Helical" evidence="3">
    <location>
        <begin position="163"/>
        <end position="184"/>
    </location>
</feature>
<feature type="transmembrane region" description="Helical" evidence="3">
    <location>
        <begin position="73"/>
        <end position="93"/>
    </location>
</feature>
<dbReference type="PANTHER" id="PTHR11360:SF234">
    <property type="entry name" value="MFS-TYPE TRANSPORTER DBAD-RELATED"/>
    <property type="match status" value="1"/>
</dbReference>
<proteinExistence type="inferred from homology"/>
<dbReference type="GO" id="GO:0016020">
    <property type="term" value="C:membrane"/>
    <property type="evidence" value="ECO:0007669"/>
    <property type="project" value="UniProtKB-SubCell"/>
</dbReference>
<feature type="domain" description="Major facilitator superfamily (MFS) profile" evidence="4">
    <location>
        <begin position="204"/>
        <end position="392"/>
    </location>
</feature>
<evidence type="ECO:0000313" key="5">
    <source>
        <dbReference type="EMBL" id="KAI1618396.1"/>
    </source>
</evidence>
<accession>A0AAN6II20</accession>
<dbReference type="SUPFAM" id="SSF103473">
    <property type="entry name" value="MFS general substrate transporter"/>
    <property type="match status" value="1"/>
</dbReference>